<dbReference type="Gene3D" id="3.60.15.10">
    <property type="entry name" value="Ribonuclease Z/Hydroxyacylglutathione hydrolase-like"/>
    <property type="match status" value="1"/>
</dbReference>
<dbReference type="EMBL" id="JBHSZG010000001">
    <property type="protein sequence ID" value="MFC7136530.1"/>
    <property type="molecule type" value="Genomic_DNA"/>
</dbReference>
<evidence type="ECO:0000313" key="2">
    <source>
        <dbReference type="EMBL" id="MFC7136530.1"/>
    </source>
</evidence>
<dbReference type="PANTHER" id="PTHR23131">
    <property type="entry name" value="ENDORIBONUCLEASE LACTB2"/>
    <property type="match status" value="1"/>
</dbReference>
<protein>
    <submittedName>
        <fullName evidence="2">MBL fold metallo-hydrolase</fullName>
    </submittedName>
</protein>
<dbReference type="SUPFAM" id="SSF56281">
    <property type="entry name" value="Metallo-hydrolase/oxidoreductase"/>
    <property type="match status" value="1"/>
</dbReference>
<evidence type="ECO:0000259" key="1">
    <source>
        <dbReference type="SMART" id="SM00849"/>
    </source>
</evidence>
<name>A0ABD5XMW4_9EURY</name>
<dbReference type="Proteomes" id="UP001596368">
    <property type="component" value="Unassembled WGS sequence"/>
</dbReference>
<dbReference type="InterPro" id="IPR036388">
    <property type="entry name" value="WH-like_DNA-bd_sf"/>
</dbReference>
<feature type="domain" description="Metallo-beta-lactamase" evidence="1">
    <location>
        <begin position="37"/>
        <end position="191"/>
    </location>
</feature>
<reference evidence="2 3" key="1">
    <citation type="journal article" date="2019" name="Int. J. Syst. Evol. Microbiol.">
        <title>The Global Catalogue of Microorganisms (GCM) 10K type strain sequencing project: providing services to taxonomists for standard genome sequencing and annotation.</title>
        <authorList>
            <consortium name="The Broad Institute Genomics Platform"/>
            <consortium name="The Broad Institute Genome Sequencing Center for Infectious Disease"/>
            <person name="Wu L."/>
            <person name="Ma J."/>
        </authorList>
    </citation>
    <scope>NUCLEOTIDE SEQUENCE [LARGE SCALE GENOMIC DNA]</scope>
    <source>
        <strain evidence="2 3">DT92</strain>
    </source>
</reference>
<sequence length="275" mass="28594">MAGGGGAGAAGAAATSGADTHVDRFSVPVETRAPTGATNAYVVGTRETLLVDPAARTDTLDTVVREKVADHVAVTHTHPDHVGAVADYAAETGATVWALRGYADRFADATGVAPDRTFVPGDRVGPATVVDLPGHAPDGVGFETGNGVVCGDVAVAEGSVVVAAPEGDMRAYLTTLRRLHARDPPALFPGHGPRIDDPRGTCARLIAHRLRRERRVIAAVADGARDVDAVLAAAYDKDLDGVRDLARATVEAHVEKSARAGRLRWDRESGRVAPR</sequence>
<organism evidence="2 3">
    <name type="scientific">Halobaculum litoreum</name>
    <dbReference type="NCBI Taxonomy" id="3031998"/>
    <lineage>
        <taxon>Archaea</taxon>
        <taxon>Methanobacteriati</taxon>
        <taxon>Methanobacteriota</taxon>
        <taxon>Stenosarchaea group</taxon>
        <taxon>Halobacteria</taxon>
        <taxon>Halobacteriales</taxon>
        <taxon>Haloferacaceae</taxon>
        <taxon>Halobaculum</taxon>
    </lineage>
</organism>
<evidence type="ECO:0000313" key="3">
    <source>
        <dbReference type="Proteomes" id="UP001596368"/>
    </source>
</evidence>
<proteinExistence type="predicted"/>
<dbReference type="AlphaFoldDB" id="A0ABD5XMW4"/>
<gene>
    <name evidence="2" type="ORF">ACFQRB_08390</name>
</gene>
<dbReference type="InterPro" id="IPR050662">
    <property type="entry name" value="Sec-metab_biosynth-thioest"/>
</dbReference>
<dbReference type="Pfam" id="PF00753">
    <property type="entry name" value="Lactamase_B"/>
    <property type="match status" value="1"/>
</dbReference>
<dbReference type="SMART" id="SM00849">
    <property type="entry name" value="Lactamase_B"/>
    <property type="match status" value="1"/>
</dbReference>
<dbReference type="PANTHER" id="PTHR23131:SF0">
    <property type="entry name" value="ENDORIBONUCLEASE LACTB2"/>
    <property type="match status" value="1"/>
</dbReference>
<dbReference type="Gene3D" id="1.10.10.10">
    <property type="entry name" value="Winged helix-like DNA-binding domain superfamily/Winged helix DNA-binding domain"/>
    <property type="match status" value="1"/>
</dbReference>
<comment type="caution">
    <text evidence="2">The sequence shown here is derived from an EMBL/GenBank/DDBJ whole genome shotgun (WGS) entry which is preliminary data.</text>
</comment>
<dbReference type="InterPro" id="IPR001279">
    <property type="entry name" value="Metallo-B-lactamas"/>
</dbReference>
<accession>A0ABD5XMW4</accession>
<keyword evidence="3" id="KW-1185">Reference proteome</keyword>
<dbReference type="InterPro" id="IPR036866">
    <property type="entry name" value="RibonucZ/Hydroxyglut_hydro"/>
</dbReference>